<reference evidence="1" key="1">
    <citation type="submission" date="2015-08" db="EMBL/GenBank/DDBJ databases">
        <title>Partial sequence of psychrophilic Colwellia sp.</title>
        <authorList>
            <person name="Pankowski J.A."/>
            <person name="Leong J.S."/>
            <person name="Nano F.E."/>
        </authorList>
    </citation>
    <scope>NUCLEOTIDE SEQUENCE</scope>
    <source>
        <strain evidence="1">C1</strain>
    </source>
</reference>
<dbReference type="Gene3D" id="3.40.50.300">
    <property type="entry name" value="P-loop containing nucleotide triphosphate hydrolases"/>
    <property type="match status" value="1"/>
</dbReference>
<protein>
    <recommendedName>
        <fullName evidence="2">Sulfotransferase family protein</fullName>
    </recommendedName>
</protein>
<sequence>MIAQVFRELNYYFGYDLNDANDNLWFTLIFNRPEVLNYSPEEFNKTFNIFMKGITGEGNFTNDERNLLEGYTKVKRYRESQEWLLKRKHTLLSTDVSSKIFFPWLKNGILNSRYIEETKVPLSWNKGFRENELWGWKEPNSHLFLDKLLNIYPDMKYIHIVRNGLDMAHSENQGQLNFWGKHIIGDDIEYTPYYSLKYWATVHKRIIDIGKDMGKNFLMLSYDEFCAEPNQGLDKISDFIELDISNLPKNKLANLISPPKSIGRYKQFGLDCFDANDVAFAKSLGFDTSI</sequence>
<evidence type="ECO:0000313" key="1">
    <source>
        <dbReference type="EMBL" id="ALK44300.1"/>
    </source>
</evidence>
<organism evidence="1">
    <name type="scientific">Colwellia sp. C1</name>
    <dbReference type="NCBI Taxonomy" id="1737566"/>
    <lineage>
        <taxon>Bacteria</taxon>
        <taxon>Pseudomonadati</taxon>
        <taxon>Pseudomonadota</taxon>
        <taxon>Gammaproteobacteria</taxon>
        <taxon>Alteromonadales</taxon>
        <taxon>Colwelliaceae</taxon>
        <taxon>Colwellia</taxon>
    </lineage>
</organism>
<dbReference type="AlphaFoldDB" id="A0A0N7J5M7"/>
<dbReference type="EMBL" id="KT428295">
    <property type="protein sequence ID" value="ALK44300.1"/>
    <property type="molecule type" value="Genomic_DNA"/>
</dbReference>
<proteinExistence type="predicted"/>
<dbReference type="InterPro" id="IPR027417">
    <property type="entry name" value="P-loop_NTPase"/>
</dbReference>
<accession>A0A0N7J5M7</accession>
<evidence type="ECO:0008006" key="2">
    <source>
        <dbReference type="Google" id="ProtNLM"/>
    </source>
</evidence>
<dbReference type="SUPFAM" id="SSF52540">
    <property type="entry name" value="P-loop containing nucleoside triphosphate hydrolases"/>
    <property type="match status" value="1"/>
</dbReference>
<name>A0A0N7J5M7_9GAMM</name>
<dbReference type="Pfam" id="PF13469">
    <property type="entry name" value="Sulfotransfer_3"/>
    <property type="match status" value="1"/>
</dbReference>